<feature type="transmembrane region" description="Helical" evidence="2">
    <location>
        <begin position="170"/>
        <end position="190"/>
    </location>
</feature>
<gene>
    <name evidence="3" type="ORF">HPHI1048_LOCUS21908</name>
</gene>
<proteinExistence type="predicted"/>
<evidence type="ECO:0000256" key="1">
    <source>
        <dbReference type="SAM" id="MobiDB-lite"/>
    </source>
</evidence>
<keyword evidence="2" id="KW-1133">Transmembrane helix</keyword>
<name>A0A7S0HXS8_9CRYP</name>
<evidence type="ECO:0000256" key="2">
    <source>
        <dbReference type="SAM" id="Phobius"/>
    </source>
</evidence>
<evidence type="ECO:0008006" key="4">
    <source>
        <dbReference type="Google" id="ProtNLM"/>
    </source>
</evidence>
<sequence>MTTSNIPKAGSSNDNGLEGTTATVDLAMEHNQASSSIISTTPVNHQSQAYLYMVKLSVTLPLSPQQFGPSERKSFIDAVARTAKVQPSQVSITNVISSRRGGFRRLLAANSITIECTIGATEPNAVKRIMQNVTMSVLNQELAQGGLPASSSVSVISADSSNSNGSSDTYLLIGCCIGSAFSLILFYFIARQVRGCRKARENTFTYLSTSDPPPTAPPMPFGSESTANSIEEEEIPPPPPLASNSQLCFVQNGKEKFTFDAC</sequence>
<keyword evidence="2" id="KW-0472">Membrane</keyword>
<dbReference type="AlphaFoldDB" id="A0A7S0HXS8"/>
<reference evidence="3" key="1">
    <citation type="submission" date="2021-01" db="EMBL/GenBank/DDBJ databases">
        <authorList>
            <person name="Corre E."/>
            <person name="Pelletier E."/>
            <person name="Niang G."/>
            <person name="Scheremetjew M."/>
            <person name="Finn R."/>
            <person name="Kale V."/>
            <person name="Holt S."/>
            <person name="Cochrane G."/>
            <person name="Meng A."/>
            <person name="Brown T."/>
            <person name="Cohen L."/>
        </authorList>
    </citation>
    <scope>NUCLEOTIDE SEQUENCE</scope>
    <source>
        <strain evidence="3">CCMP325</strain>
    </source>
</reference>
<evidence type="ECO:0000313" key="3">
    <source>
        <dbReference type="EMBL" id="CAD8505144.1"/>
    </source>
</evidence>
<organism evidence="3">
    <name type="scientific">Hanusia phi</name>
    <dbReference type="NCBI Taxonomy" id="3032"/>
    <lineage>
        <taxon>Eukaryota</taxon>
        <taxon>Cryptophyceae</taxon>
        <taxon>Pyrenomonadales</taxon>
        <taxon>Geminigeraceae</taxon>
        <taxon>Hanusia</taxon>
    </lineage>
</organism>
<keyword evidence="2" id="KW-0812">Transmembrane</keyword>
<dbReference type="EMBL" id="HBEO01032360">
    <property type="protein sequence ID" value="CAD8505144.1"/>
    <property type="molecule type" value="Transcribed_RNA"/>
</dbReference>
<feature type="compositionally biased region" description="Pro residues" evidence="1">
    <location>
        <begin position="211"/>
        <end position="220"/>
    </location>
</feature>
<accession>A0A7S0HXS8</accession>
<protein>
    <recommendedName>
        <fullName evidence="4">SEA domain-containing protein</fullName>
    </recommendedName>
</protein>
<feature type="region of interest" description="Disordered" evidence="1">
    <location>
        <begin position="207"/>
        <end position="243"/>
    </location>
</feature>